<dbReference type="eggNOG" id="COG3852">
    <property type="taxonomic scope" value="Bacteria"/>
</dbReference>
<dbReference type="Gene3D" id="3.30.450.20">
    <property type="entry name" value="PAS domain"/>
    <property type="match status" value="4"/>
</dbReference>
<dbReference type="Pfam" id="PF00512">
    <property type="entry name" value="HisKA"/>
    <property type="match status" value="1"/>
</dbReference>
<dbReference type="PROSITE" id="PS50113">
    <property type="entry name" value="PAC"/>
    <property type="match status" value="3"/>
</dbReference>
<dbReference type="Pfam" id="PF13426">
    <property type="entry name" value="PAS_9"/>
    <property type="match status" value="1"/>
</dbReference>
<dbReference type="PRINTS" id="PR00344">
    <property type="entry name" value="BCTRLSENSOR"/>
</dbReference>
<keyword evidence="7" id="KW-0808">Transferase</keyword>
<dbReference type="InterPro" id="IPR003661">
    <property type="entry name" value="HisK_dim/P_dom"/>
</dbReference>
<dbReference type="InterPro" id="IPR000014">
    <property type="entry name" value="PAS"/>
</dbReference>
<feature type="domain" description="PAC" evidence="6">
    <location>
        <begin position="445"/>
        <end position="497"/>
    </location>
</feature>
<keyword evidence="7" id="KW-0418">Kinase</keyword>
<dbReference type="SMART" id="SM00387">
    <property type="entry name" value="HATPase_c"/>
    <property type="match status" value="1"/>
</dbReference>
<evidence type="ECO:0000256" key="1">
    <source>
        <dbReference type="ARBA" id="ARBA00000085"/>
    </source>
</evidence>
<dbReference type="SMART" id="SM00388">
    <property type="entry name" value="HisKA"/>
    <property type="match status" value="1"/>
</dbReference>
<dbReference type="PROSITE" id="PS50112">
    <property type="entry name" value="PAS"/>
    <property type="match status" value="2"/>
</dbReference>
<dbReference type="SUPFAM" id="SSF55874">
    <property type="entry name" value="ATPase domain of HSP90 chaperone/DNA topoisomerase II/histidine kinase"/>
    <property type="match status" value="1"/>
</dbReference>
<dbReference type="Pfam" id="PF02518">
    <property type="entry name" value="HATPase_c"/>
    <property type="match status" value="1"/>
</dbReference>
<organism evidence="7 8">
    <name type="scientific">Solidesulfovibrio carbinoliphilus subsp. oakridgensis</name>
    <dbReference type="NCBI Taxonomy" id="694327"/>
    <lineage>
        <taxon>Bacteria</taxon>
        <taxon>Pseudomonadati</taxon>
        <taxon>Thermodesulfobacteriota</taxon>
        <taxon>Desulfovibrionia</taxon>
        <taxon>Desulfovibrionales</taxon>
        <taxon>Desulfovibrionaceae</taxon>
        <taxon>Solidesulfovibrio</taxon>
    </lineage>
</organism>
<dbReference type="Gene3D" id="3.30.565.10">
    <property type="entry name" value="Histidine kinase-like ATPase, C-terminal domain"/>
    <property type="match status" value="1"/>
</dbReference>
<dbReference type="Proteomes" id="UP000004662">
    <property type="component" value="Chromosome"/>
</dbReference>
<feature type="domain" description="PAC" evidence="6">
    <location>
        <begin position="563"/>
        <end position="615"/>
    </location>
</feature>
<dbReference type="PANTHER" id="PTHR43065:SF42">
    <property type="entry name" value="TWO-COMPONENT SENSOR PPRA"/>
    <property type="match status" value="1"/>
</dbReference>
<evidence type="ECO:0000313" key="7">
    <source>
        <dbReference type="EMBL" id="EHJ48147.1"/>
    </source>
</evidence>
<evidence type="ECO:0000256" key="3">
    <source>
        <dbReference type="ARBA" id="ARBA00022553"/>
    </source>
</evidence>
<dbReference type="InterPro" id="IPR035965">
    <property type="entry name" value="PAS-like_dom_sf"/>
</dbReference>
<feature type="domain" description="PAC" evidence="6">
    <location>
        <begin position="317"/>
        <end position="369"/>
    </location>
</feature>
<feature type="domain" description="PAS" evidence="5">
    <location>
        <begin position="370"/>
        <end position="411"/>
    </location>
</feature>
<dbReference type="EMBL" id="CM001368">
    <property type="protein sequence ID" value="EHJ48147.1"/>
    <property type="molecule type" value="Genomic_DNA"/>
</dbReference>
<proteinExistence type="predicted"/>
<dbReference type="NCBIfam" id="TIGR00229">
    <property type="entry name" value="sensory_box"/>
    <property type="match status" value="3"/>
</dbReference>
<protein>
    <recommendedName>
        <fullName evidence="2">histidine kinase</fullName>
        <ecNumber evidence="2">2.7.13.3</ecNumber>
    </recommendedName>
</protein>
<dbReference type="InterPro" id="IPR013656">
    <property type="entry name" value="PAS_4"/>
</dbReference>
<dbReference type="InterPro" id="IPR005467">
    <property type="entry name" value="His_kinase_dom"/>
</dbReference>
<dbReference type="GO" id="GO:0000155">
    <property type="term" value="F:phosphorelay sensor kinase activity"/>
    <property type="evidence" value="ECO:0007669"/>
    <property type="project" value="InterPro"/>
</dbReference>
<keyword evidence="8" id="KW-1185">Reference proteome</keyword>
<dbReference type="CDD" id="cd00130">
    <property type="entry name" value="PAS"/>
    <property type="match status" value="4"/>
</dbReference>
<feature type="domain" description="PAS" evidence="5">
    <location>
        <begin position="119"/>
        <end position="189"/>
    </location>
</feature>
<dbReference type="InterPro" id="IPR003594">
    <property type="entry name" value="HATPase_dom"/>
</dbReference>
<dbReference type="InterPro" id="IPR000700">
    <property type="entry name" value="PAS-assoc_C"/>
</dbReference>
<dbReference type="CDD" id="cd00082">
    <property type="entry name" value="HisKA"/>
    <property type="match status" value="1"/>
</dbReference>
<dbReference type="OrthoDB" id="9813024at2"/>
<evidence type="ECO:0000259" key="5">
    <source>
        <dbReference type="PROSITE" id="PS50112"/>
    </source>
</evidence>
<feature type="domain" description="Histidine kinase" evidence="4">
    <location>
        <begin position="628"/>
        <end position="858"/>
    </location>
</feature>
<keyword evidence="3" id="KW-0597">Phosphoprotein</keyword>
<dbReference type="InterPro" id="IPR036097">
    <property type="entry name" value="HisK_dim/P_sf"/>
</dbReference>
<dbReference type="HOGENOM" id="CLU_330852_0_0_7"/>
<dbReference type="STRING" id="694327.DFW101_2141"/>
<dbReference type="SUPFAM" id="SSF55785">
    <property type="entry name" value="PYP-like sensor domain (PAS domain)"/>
    <property type="match status" value="4"/>
</dbReference>
<dbReference type="PROSITE" id="PS50109">
    <property type="entry name" value="HIS_KIN"/>
    <property type="match status" value="1"/>
</dbReference>
<dbReference type="RefSeq" id="WP_009181529.1">
    <property type="nucleotide sequence ID" value="NZ_CM001368.1"/>
</dbReference>
<dbReference type="Gene3D" id="1.10.287.130">
    <property type="match status" value="1"/>
</dbReference>
<evidence type="ECO:0000259" key="4">
    <source>
        <dbReference type="PROSITE" id="PS50109"/>
    </source>
</evidence>
<name>G7Q9A4_9BACT</name>
<accession>G7Q9A4</accession>
<dbReference type="SUPFAM" id="SSF47384">
    <property type="entry name" value="Homodimeric domain of signal transducing histidine kinase"/>
    <property type="match status" value="1"/>
</dbReference>
<dbReference type="InterPro" id="IPR004358">
    <property type="entry name" value="Sig_transdc_His_kin-like_C"/>
</dbReference>
<reference evidence="8" key="1">
    <citation type="journal article" date="2015" name="Genome Announc.">
        <title>High-Quality Draft Genome Sequence of Desulfovibrio carbinoliphilus FW-101-2B, an Organic Acid-Oxidizing Sulfate-Reducing Bacterium Isolated from Uranium(VI)-Contaminated Groundwater.</title>
        <authorList>
            <person name="Ramsay B.D."/>
            <person name="Hwang C."/>
            <person name="Woo H.L."/>
            <person name="Carroll S.L."/>
            <person name="Lucas S."/>
            <person name="Han J."/>
            <person name="Lapidus A.L."/>
            <person name="Cheng J.F."/>
            <person name="Goodwin L.A."/>
            <person name="Pitluck S."/>
            <person name="Peters L."/>
            <person name="Chertkov O."/>
            <person name="Held B."/>
            <person name="Detter J.C."/>
            <person name="Han C.S."/>
            <person name="Tapia R."/>
            <person name="Land M.L."/>
            <person name="Hauser L.J."/>
            <person name="Kyrpides N.C."/>
            <person name="Ivanova N.N."/>
            <person name="Mikhailova N."/>
            <person name="Pagani I."/>
            <person name="Woyke T."/>
            <person name="Arkin A.P."/>
            <person name="Dehal P."/>
            <person name="Chivian D."/>
            <person name="Criddle C.S."/>
            <person name="Wu W."/>
            <person name="Chakraborty R."/>
            <person name="Hazen T.C."/>
            <person name="Fields M.W."/>
        </authorList>
    </citation>
    <scope>NUCLEOTIDE SEQUENCE [LARGE SCALE GENOMIC DNA]</scope>
    <source>
        <strain evidence="8">FW-101-2B</strain>
    </source>
</reference>
<evidence type="ECO:0000259" key="6">
    <source>
        <dbReference type="PROSITE" id="PS50113"/>
    </source>
</evidence>
<dbReference type="InterPro" id="IPR001610">
    <property type="entry name" value="PAC"/>
</dbReference>
<dbReference type="InterPro" id="IPR036890">
    <property type="entry name" value="HATPase_C_sf"/>
</dbReference>
<sequence>MTTASPIRLALSLASEGEGALSREPVRTLVEGLADGVAVLGETRGFVRGNVAGRARLGGLDGPACHEVLFGRHAPCPACPLDTGQAAVTAEASCAPLPGRGPRPAGVVCVFPSAASSVADSRLFGVLDHVPSAAFVADRDFRFLYANEAFARLHGRGVGDFVGRGMAETVDPQNFARFKQVALSVLRRGKAEEDEIRIDFGDGEKTFLATCLPLANAVGEVDAFCSTLTETTAHRRVEQELDASRRRYQAIVEDQTELVVRLDPELRRIFVNQAAARFSGRPVEALLGGPFLERVPEVEAKALRQRILALSPRAPVCDIRHLLHRPDGLELCLNWTVRAIFDDAGRVREYQAMGRDVTAYWRMERELVKSETKYRDIFEHSAEGIFQFEPTGTMLACNPALARILGYGSAEEVMLEQGDLFRRIQARQDDRLEFLRLLALQGRVFDFEMQVVRRDGRTAWLSVNARAVMDESGRLARVEGAARDITDRKRAEEERMLLVSAVDQSAEGLVIVSRDFRLEYANPAFAQIIAGGQETAGRLDLEAPLAAFLGESVRKMLGLGLRWSGRVRVARPGGGEGVAETLISPVRDATGQIVNHIMLVRDMTYEVGLEKRLRQVEKLEAIGVLAGGVAHDFNNILTPILLNTEMILADIPWKDPLRKPLADVVRASERARDLVRQLLTFSRQGELTVGPLPLTPLVKETVKLARGMVEARVEIRPKVSELALTIEADPAQIHQVLMNLCLNAAQAMPGGGVMEVGLAAVPEPPRQAGPSIAAGLPLAGLAPGPYARVWVSDTGHGMAPDIGERIFEPFFTTKKPGQGTGMGLAAVHGIVKGCGGAVLVTSEVGRGSLFEVFLPLIPKPREEGVS</sequence>
<dbReference type="SMART" id="SM00091">
    <property type="entry name" value="PAS"/>
    <property type="match status" value="4"/>
</dbReference>
<comment type="catalytic activity">
    <reaction evidence="1">
        <text>ATP + protein L-histidine = ADP + protein N-phospho-L-histidine.</text>
        <dbReference type="EC" id="2.7.13.3"/>
    </reaction>
</comment>
<dbReference type="Pfam" id="PF08448">
    <property type="entry name" value="PAS_4"/>
    <property type="match status" value="3"/>
</dbReference>
<dbReference type="EC" id="2.7.13.3" evidence="2"/>
<evidence type="ECO:0000313" key="8">
    <source>
        <dbReference type="Proteomes" id="UP000004662"/>
    </source>
</evidence>
<dbReference type="SMART" id="SM00086">
    <property type="entry name" value="PAC"/>
    <property type="match status" value="3"/>
</dbReference>
<dbReference type="AlphaFoldDB" id="G7Q9A4"/>
<dbReference type="PANTHER" id="PTHR43065">
    <property type="entry name" value="SENSOR HISTIDINE KINASE"/>
    <property type="match status" value="1"/>
</dbReference>
<evidence type="ECO:0000256" key="2">
    <source>
        <dbReference type="ARBA" id="ARBA00012438"/>
    </source>
</evidence>
<gene>
    <name evidence="7" type="ORF">DFW101_2141</name>
</gene>